<comment type="caution">
    <text evidence="1">The sequence shown here is derived from an EMBL/GenBank/DDBJ whole genome shotgun (WGS) entry which is preliminary data.</text>
</comment>
<name>N2B9X7_9HELI</name>
<sequence>MKKMSVRVLGRSLEFKNYALNPAAHPNLAQNLESTPTNHANKTTNSSNCSVALEALTELEGRSYPNDNGYPSNSVNRSNCIDKGEFLQNLESRSLPFCTPTPCA</sequence>
<dbReference type="Proteomes" id="UP000012527">
    <property type="component" value="Unassembled WGS sequence"/>
</dbReference>
<evidence type="ECO:0000313" key="2">
    <source>
        <dbReference type="Proteomes" id="UP000012527"/>
    </source>
</evidence>
<dbReference type="AlphaFoldDB" id="N2B9X7"/>
<evidence type="ECO:0000313" key="1">
    <source>
        <dbReference type="EMBL" id="EMZ38492.1"/>
    </source>
</evidence>
<dbReference type="HOGENOM" id="CLU_2246226_0_0_7"/>
<accession>N2B9X7</accession>
<organism evidence="1 2">
    <name type="scientific">Helicobacter bilis WiWa</name>
    <dbReference type="NCBI Taxonomy" id="1235804"/>
    <lineage>
        <taxon>Bacteria</taxon>
        <taxon>Pseudomonadati</taxon>
        <taxon>Campylobacterota</taxon>
        <taxon>Epsilonproteobacteria</taxon>
        <taxon>Campylobacterales</taxon>
        <taxon>Helicobacteraceae</taxon>
        <taxon>Helicobacter</taxon>
    </lineage>
</organism>
<gene>
    <name evidence="1" type="ORF">C826_01528</name>
</gene>
<reference evidence="1 2" key="1">
    <citation type="submission" date="2013-02" db="EMBL/GenBank/DDBJ databases">
        <title>The Genome Sequence of Helicobacter bilis WiWa.</title>
        <authorList>
            <consortium name="The Broad Institute Genome Sequencing Platform"/>
            <person name="Ward D."/>
            <person name="Overstreet A.-M.C."/>
            <person name="Ramer-Tait A.E."/>
            <person name="Phillips G.J."/>
            <person name="Wannemuehler M.J."/>
            <person name="Walker B."/>
            <person name="Young S.K."/>
            <person name="Zeng Q."/>
            <person name="Gargeya S."/>
            <person name="Fitzgerald M."/>
            <person name="Haas B."/>
            <person name="Abouelleil A."/>
            <person name="Alvarado L."/>
            <person name="Arachchi H.M."/>
            <person name="Berlin A.M."/>
            <person name="Chapman S.B."/>
            <person name="Dewar J."/>
            <person name="Goldberg J."/>
            <person name="Griggs A."/>
            <person name="Gujja S."/>
            <person name="Hansen M."/>
            <person name="Howarth C."/>
            <person name="Imamovic A."/>
            <person name="Larimer J."/>
            <person name="McCowan C."/>
            <person name="Murphy C."/>
            <person name="Neiman D."/>
            <person name="Pearson M."/>
            <person name="Priest M."/>
            <person name="Roberts A."/>
            <person name="Saif S."/>
            <person name="Shea T."/>
            <person name="Sisk P."/>
            <person name="Sykes S."/>
            <person name="Wortman J."/>
            <person name="Nusbaum C."/>
            <person name="Birren B."/>
        </authorList>
    </citation>
    <scope>NUCLEOTIDE SEQUENCE [LARGE SCALE GENOMIC DNA]</scope>
    <source>
        <strain evidence="1 2">WiWa</strain>
    </source>
</reference>
<proteinExistence type="predicted"/>
<dbReference type="EMBL" id="AQFW01000014">
    <property type="protein sequence ID" value="EMZ38492.1"/>
    <property type="molecule type" value="Genomic_DNA"/>
</dbReference>
<protein>
    <submittedName>
        <fullName evidence="1">Uncharacterized protein</fullName>
    </submittedName>
</protein>
<dbReference type="PATRIC" id="fig|1235804.3.peg.1666"/>